<dbReference type="Pfam" id="PF00106">
    <property type="entry name" value="adh_short"/>
    <property type="match status" value="1"/>
</dbReference>
<evidence type="ECO:0000313" key="5">
    <source>
        <dbReference type="EMBL" id="GLL15111.1"/>
    </source>
</evidence>
<keyword evidence="2" id="KW-0560">Oxidoreductase</keyword>
<dbReference type="InterPro" id="IPR057326">
    <property type="entry name" value="KR_dom"/>
</dbReference>
<dbReference type="InterPro" id="IPR036291">
    <property type="entry name" value="NAD(P)-bd_dom_sf"/>
</dbReference>
<accession>A0A9W6LC76</accession>
<dbReference type="GO" id="GO:0016020">
    <property type="term" value="C:membrane"/>
    <property type="evidence" value="ECO:0007669"/>
    <property type="project" value="TreeGrafter"/>
</dbReference>
<evidence type="ECO:0000259" key="4">
    <source>
        <dbReference type="SMART" id="SM00822"/>
    </source>
</evidence>
<dbReference type="InterPro" id="IPR020904">
    <property type="entry name" value="Sc_DH/Rdtase_CS"/>
</dbReference>
<name>A0A9W6LC76_9PSEU</name>
<dbReference type="PROSITE" id="PS00061">
    <property type="entry name" value="ADH_SHORT"/>
    <property type="match status" value="1"/>
</dbReference>
<dbReference type="Proteomes" id="UP001143463">
    <property type="component" value="Unassembled WGS sequence"/>
</dbReference>
<feature type="domain" description="Ketoreductase" evidence="4">
    <location>
        <begin position="16"/>
        <end position="202"/>
    </location>
</feature>
<dbReference type="RefSeq" id="WP_051738098.1">
    <property type="nucleotide sequence ID" value="NZ_BAAAUZ010000056.1"/>
</dbReference>
<gene>
    <name evidence="5" type="ORF">GCM10017577_62600</name>
</gene>
<reference evidence="5" key="1">
    <citation type="journal article" date="2014" name="Int. J. Syst. Evol. Microbiol.">
        <title>Complete genome sequence of Corynebacterium casei LMG S-19264T (=DSM 44701T), isolated from a smear-ripened cheese.</title>
        <authorList>
            <consortium name="US DOE Joint Genome Institute (JGI-PGF)"/>
            <person name="Walter F."/>
            <person name="Albersmeier A."/>
            <person name="Kalinowski J."/>
            <person name="Ruckert C."/>
        </authorList>
    </citation>
    <scope>NUCLEOTIDE SEQUENCE</scope>
    <source>
        <strain evidence="5">VKM Ac-1069</strain>
    </source>
</reference>
<dbReference type="SMART" id="SM00822">
    <property type="entry name" value="PKS_KR"/>
    <property type="match status" value="1"/>
</dbReference>
<keyword evidence="6" id="KW-1185">Reference proteome</keyword>
<dbReference type="EMBL" id="BSFQ01000041">
    <property type="protein sequence ID" value="GLL15111.1"/>
    <property type="molecule type" value="Genomic_DNA"/>
</dbReference>
<evidence type="ECO:0000256" key="1">
    <source>
        <dbReference type="ARBA" id="ARBA00006484"/>
    </source>
</evidence>
<dbReference type="PRINTS" id="PR00081">
    <property type="entry name" value="GDHRDH"/>
</dbReference>
<dbReference type="PANTHER" id="PTHR44196">
    <property type="entry name" value="DEHYDROGENASE/REDUCTASE SDR FAMILY MEMBER 7B"/>
    <property type="match status" value="1"/>
</dbReference>
<dbReference type="PANTHER" id="PTHR44196:SF1">
    <property type="entry name" value="DEHYDROGENASE_REDUCTASE SDR FAMILY MEMBER 7B"/>
    <property type="match status" value="1"/>
</dbReference>
<organism evidence="5 6">
    <name type="scientific">Pseudonocardia halophobica</name>
    <dbReference type="NCBI Taxonomy" id="29401"/>
    <lineage>
        <taxon>Bacteria</taxon>
        <taxon>Bacillati</taxon>
        <taxon>Actinomycetota</taxon>
        <taxon>Actinomycetes</taxon>
        <taxon>Pseudonocardiales</taxon>
        <taxon>Pseudonocardiaceae</taxon>
        <taxon>Pseudonocardia</taxon>
    </lineage>
</organism>
<dbReference type="Gene3D" id="3.40.50.720">
    <property type="entry name" value="NAD(P)-binding Rossmann-like Domain"/>
    <property type="match status" value="1"/>
</dbReference>
<dbReference type="PRINTS" id="PR00080">
    <property type="entry name" value="SDRFAMILY"/>
</dbReference>
<dbReference type="AlphaFoldDB" id="A0A9W6LC76"/>
<dbReference type="GO" id="GO:0016491">
    <property type="term" value="F:oxidoreductase activity"/>
    <property type="evidence" value="ECO:0007669"/>
    <property type="project" value="UniProtKB-KW"/>
</dbReference>
<evidence type="ECO:0000256" key="3">
    <source>
        <dbReference type="RuleBase" id="RU000363"/>
    </source>
</evidence>
<evidence type="ECO:0000313" key="6">
    <source>
        <dbReference type="Proteomes" id="UP001143463"/>
    </source>
</evidence>
<comment type="caution">
    <text evidence="5">The sequence shown here is derived from an EMBL/GenBank/DDBJ whole genome shotgun (WGS) entry which is preliminary data.</text>
</comment>
<reference evidence="5" key="2">
    <citation type="submission" date="2023-01" db="EMBL/GenBank/DDBJ databases">
        <authorList>
            <person name="Sun Q."/>
            <person name="Evtushenko L."/>
        </authorList>
    </citation>
    <scope>NUCLEOTIDE SEQUENCE</scope>
    <source>
        <strain evidence="5">VKM Ac-1069</strain>
    </source>
</reference>
<comment type="similarity">
    <text evidence="1 3">Belongs to the short-chain dehydrogenases/reductases (SDR) family.</text>
</comment>
<evidence type="ECO:0000256" key="2">
    <source>
        <dbReference type="ARBA" id="ARBA00023002"/>
    </source>
</evidence>
<proteinExistence type="inferred from homology"/>
<dbReference type="InterPro" id="IPR002347">
    <property type="entry name" value="SDR_fam"/>
</dbReference>
<sequence length="285" mass="29952">MPATRTTLQPYRFAGNTAVLTGAASGIGEQLAYGLGDRGSDLVLVDRDAAGLEAVAGKIRGAHPARTVETHVVDLADRTATTALAERIAADHPRLGLLINNAGVALGGRFRQLTLDEFEWVMDINFRAPVILTHHLLPALTATPGGHLVNVSSLYGLIGPAGQSAYSSSKFAIRGFSEVLRHELVETGTGVTQVHPGGIRTNVASSARIGSGVDPAEIAQHQAAFAKLLSYPPEKAAAEILDGVEKRRTRVLIASSAKVPDVLARVLPGSYGPVLEKLTALLARR</sequence>
<dbReference type="SUPFAM" id="SSF51735">
    <property type="entry name" value="NAD(P)-binding Rossmann-fold domains"/>
    <property type="match status" value="1"/>
</dbReference>
<protein>
    <submittedName>
        <fullName evidence="5">Acetoin dehydrogenase</fullName>
    </submittedName>
</protein>